<dbReference type="Gene3D" id="3.10.20.80">
    <property type="entry name" value="Translation initiation factor 3 (IF-3), N-terminal domain"/>
    <property type="match status" value="1"/>
</dbReference>
<dbReference type="InterPro" id="IPR019815">
    <property type="entry name" value="Translation_initiation_fac_3_C"/>
</dbReference>
<evidence type="ECO:0000256" key="5">
    <source>
        <dbReference type="SAM" id="MobiDB-lite"/>
    </source>
</evidence>
<dbReference type="Gene3D" id="3.30.110.10">
    <property type="entry name" value="Translation initiation factor 3 (IF-3), C-terminal domain"/>
    <property type="match status" value="1"/>
</dbReference>
<dbReference type="GO" id="GO:0005829">
    <property type="term" value="C:cytosol"/>
    <property type="evidence" value="ECO:0007669"/>
    <property type="project" value="TreeGrafter"/>
</dbReference>
<dbReference type="HAMAP" id="MF_00080">
    <property type="entry name" value="IF_3"/>
    <property type="match status" value="1"/>
</dbReference>
<dbReference type="InterPro" id="IPR036787">
    <property type="entry name" value="T_IF-3_N_sf"/>
</dbReference>
<dbReference type="PANTHER" id="PTHR10938">
    <property type="entry name" value="TRANSLATION INITIATION FACTOR IF-3"/>
    <property type="match status" value="1"/>
</dbReference>
<dbReference type="FunFam" id="3.30.110.10:FF:000001">
    <property type="entry name" value="Translation initiation factor IF-3"/>
    <property type="match status" value="1"/>
</dbReference>
<feature type="region of interest" description="Disordered" evidence="5">
    <location>
        <begin position="275"/>
        <end position="297"/>
    </location>
</feature>
<dbReference type="PANTHER" id="PTHR10938:SF0">
    <property type="entry name" value="TRANSLATION INITIATION FACTOR IF-3, MITOCHONDRIAL"/>
    <property type="match status" value="1"/>
</dbReference>
<keyword evidence="10" id="KW-1185">Reference proteome</keyword>
<evidence type="ECO:0000259" key="7">
    <source>
        <dbReference type="Pfam" id="PF00707"/>
    </source>
</evidence>
<comment type="subunit">
    <text evidence="4">Monomer.</text>
</comment>
<dbReference type="EMBL" id="JATAAI010000001">
    <property type="protein sequence ID" value="KAK1749132.1"/>
    <property type="molecule type" value="Genomic_DNA"/>
</dbReference>
<feature type="region of interest" description="Disordered" evidence="5">
    <location>
        <begin position="38"/>
        <end position="59"/>
    </location>
</feature>
<evidence type="ECO:0000256" key="3">
    <source>
        <dbReference type="ARBA" id="ARBA00022917"/>
    </source>
</evidence>
<evidence type="ECO:0000313" key="9">
    <source>
        <dbReference type="EMBL" id="KAK1749132.1"/>
    </source>
</evidence>
<keyword evidence="2 4" id="KW-0396">Initiation factor</keyword>
<dbReference type="AlphaFoldDB" id="A0AAD8YN61"/>
<gene>
    <name evidence="9" type="ORF">QTG54_001071</name>
</gene>
<keyword evidence="3 4" id="KW-0648">Protein biosynthesis</keyword>
<feature type="compositionally biased region" description="Acidic residues" evidence="5">
    <location>
        <begin position="279"/>
        <end position="297"/>
    </location>
</feature>
<dbReference type="NCBIfam" id="TIGR00168">
    <property type="entry name" value="infC"/>
    <property type="match status" value="1"/>
</dbReference>
<dbReference type="InterPro" id="IPR019813">
    <property type="entry name" value="Translation_initiation_fac3_CS"/>
</dbReference>
<dbReference type="Proteomes" id="UP001224775">
    <property type="component" value="Unassembled WGS sequence"/>
</dbReference>
<evidence type="ECO:0000259" key="8">
    <source>
        <dbReference type="Pfam" id="PF05198"/>
    </source>
</evidence>
<comment type="function">
    <text evidence="4">IF-3 binds to the 30S ribosomal subunit and shifts the equilibrium between 70S ribosomes and their 50S and 30S subunits in favor of the free subunits, thus enhancing the availability of 30S subunits on which protein synthesis initiation begins.</text>
</comment>
<dbReference type="GO" id="GO:0043022">
    <property type="term" value="F:ribosome binding"/>
    <property type="evidence" value="ECO:0007669"/>
    <property type="project" value="TreeGrafter"/>
</dbReference>
<evidence type="ECO:0000256" key="2">
    <source>
        <dbReference type="ARBA" id="ARBA00022540"/>
    </source>
</evidence>
<dbReference type="GO" id="GO:0016020">
    <property type="term" value="C:membrane"/>
    <property type="evidence" value="ECO:0007669"/>
    <property type="project" value="TreeGrafter"/>
</dbReference>
<dbReference type="GO" id="GO:0009507">
    <property type="term" value="C:chloroplast"/>
    <property type="evidence" value="ECO:0007669"/>
    <property type="project" value="UniProtKB-SubCell"/>
</dbReference>
<comment type="similarity">
    <text evidence="1 4">Belongs to the IF-3 family.</text>
</comment>
<evidence type="ECO:0000256" key="4">
    <source>
        <dbReference type="RuleBase" id="RU000646"/>
    </source>
</evidence>
<protein>
    <recommendedName>
        <fullName evidence="4">Translation initiation factor IF-3</fullName>
    </recommendedName>
</protein>
<dbReference type="GO" id="GO:0003743">
    <property type="term" value="F:translation initiation factor activity"/>
    <property type="evidence" value="ECO:0007669"/>
    <property type="project" value="UniProtKB-KW"/>
</dbReference>
<dbReference type="InterPro" id="IPR036788">
    <property type="entry name" value="T_IF-3_C_sf"/>
</dbReference>
<evidence type="ECO:0000256" key="6">
    <source>
        <dbReference type="SAM" id="SignalP"/>
    </source>
</evidence>
<feature type="signal peptide" evidence="6">
    <location>
        <begin position="1"/>
        <end position="19"/>
    </location>
</feature>
<reference evidence="9" key="1">
    <citation type="submission" date="2023-06" db="EMBL/GenBank/DDBJ databases">
        <title>Survivors Of The Sea: Transcriptome response of Skeletonema marinoi to long-term dormancy.</title>
        <authorList>
            <person name="Pinder M.I.M."/>
            <person name="Kourtchenko O."/>
            <person name="Robertson E.K."/>
            <person name="Larsson T."/>
            <person name="Maumus F."/>
            <person name="Osuna-Cruz C.M."/>
            <person name="Vancaester E."/>
            <person name="Stenow R."/>
            <person name="Vandepoele K."/>
            <person name="Ploug H."/>
            <person name="Bruchert V."/>
            <person name="Godhe A."/>
            <person name="Topel M."/>
        </authorList>
    </citation>
    <scope>NUCLEOTIDE SEQUENCE</scope>
    <source>
        <strain evidence="9">R05AC</strain>
    </source>
</reference>
<evidence type="ECO:0000256" key="1">
    <source>
        <dbReference type="ARBA" id="ARBA00005439"/>
    </source>
</evidence>
<evidence type="ECO:0000313" key="10">
    <source>
        <dbReference type="Proteomes" id="UP001224775"/>
    </source>
</evidence>
<comment type="subcellular location">
    <subcellularLocation>
        <location evidence="4">Plastid</location>
        <location evidence="4">Chloroplast</location>
    </subcellularLocation>
</comment>
<dbReference type="SUPFAM" id="SSF54364">
    <property type="entry name" value="Translation initiation factor IF3, N-terminal domain"/>
    <property type="match status" value="1"/>
</dbReference>
<accession>A0AAD8YN61</accession>
<keyword evidence="6" id="KW-0732">Signal</keyword>
<feature type="domain" description="Translation initiation factor 3 C-terminal" evidence="7">
    <location>
        <begin position="139"/>
        <end position="223"/>
    </location>
</feature>
<dbReference type="GO" id="GO:0032790">
    <property type="term" value="P:ribosome disassembly"/>
    <property type="evidence" value="ECO:0007669"/>
    <property type="project" value="TreeGrafter"/>
</dbReference>
<dbReference type="SUPFAM" id="SSF55200">
    <property type="entry name" value="Translation initiation factor IF3, C-terminal domain"/>
    <property type="match status" value="1"/>
</dbReference>
<dbReference type="InterPro" id="IPR019814">
    <property type="entry name" value="Translation_initiation_fac_3_N"/>
</dbReference>
<proteinExistence type="inferred from homology"/>
<comment type="caution">
    <text evidence="9">The sequence shown here is derived from an EMBL/GenBank/DDBJ whole genome shotgun (WGS) entry which is preliminary data.</text>
</comment>
<dbReference type="InterPro" id="IPR001288">
    <property type="entry name" value="Translation_initiation_fac_3"/>
</dbReference>
<dbReference type="Pfam" id="PF05198">
    <property type="entry name" value="IF3_N"/>
    <property type="match status" value="1"/>
</dbReference>
<name>A0AAD8YN61_9STRA</name>
<feature type="domain" description="Translation initiation factor 3 N-terminal" evidence="8">
    <location>
        <begin position="58"/>
        <end position="132"/>
    </location>
</feature>
<sequence length="313" mass="34259">MVSTKTVVAAALLASTSNAFVAPNVGSVRSTTTSLNAIRRGGRGPRGPVRQTEYKPPMNDEINHSEVRVNVATKDGKDEPLGILSKADALAKAKELGGLDLILINDNSDPPVCKIVDYSKYRYAQEKKRKEKAKNSKATEIKEVKMSYKIGDHDYTVRLKAATKFIKQGNRVKATVQFRGREIQHDKLGFELLDRLADDLEDMANMEGKPRREGRTIGAILSPTPEVVKAINDAKRKKEKDKKKAKAESLAKRDADIAAGAVAAEQEEEKIIGGVLDGIDLDDDDDDFDDDDDMDASLDELLGSSKATDDLFA</sequence>
<feature type="chain" id="PRO_5042100414" description="Translation initiation factor IF-3" evidence="6">
    <location>
        <begin position="20"/>
        <end position="313"/>
    </location>
</feature>
<organism evidence="9 10">
    <name type="scientific">Skeletonema marinoi</name>
    <dbReference type="NCBI Taxonomy" id="267567"/>
    <lineage>
        <taxon>Eukaryota</taxon>
        <taxon>Sar</taxon>
        <taxon>Stramenopiles</taxon>
        <taxon>Ochrophyta</taxon>
        <taxon>Bacillariophyta</taxon>
        <taxon>Coscinodiscophyceae</taxon>
        <taxon>Thalassiosirophycidae</taxon>
        <taxon>Thalassiosirales</taxon>
        <taxon>Skeletonemataceae</taxon>
        <taxon>Skeletonema</taxon>
        <taxon>Skeletonema marinoi-dohrnii complex</taxon>
    </lineage>
</organism>
<dbReference type="PROSITE" id="PS00938">
    <property type="entry name" value="IF3"/>
    <property type="match status" value="1"/>
</dbReference>
<dbReference type="Pfam" id="PF00707">
    <property type="entry name" value="IF3_C"/>
    <property type="match status" value="1"/>
</dbReference>